<gene>
    <name evidence="11" type="ORF">GCM10007924_03030</name>
</gene>
<dbReference type="InterPro" id="IPR007387">
    <property type="entry name" value="TRAP_DctQ"/>
</dbReference>
<evidence type="ECO:0000256" key="1">
    <source>
        <dbReference type="ARBA" id="ARBA00004429"/>
    </source>
</evidence>
<dbReference type="EMBL" id="BSNF01000001">
    <property type="protein sequence ID" value="GLQ05082.1"/>
    <property type="molecule type" value="Genomic_DNA"/>
</dbReference>
<feature type="transmembrane region" description="Helical" evidence="9">
    <location>
        <begin position="64"/>
        <end position="85"/>
    </location>
</feature>
<dbReference type="Pfam" id="PF04290">
    <property type="entry name" value="DctQ"/>
    <property type="match status" value="1"/>
</dbReference>
<comment type="caution">
    <text evidence="11">The sequence shown here is derived from an EMBL/GenBank/DDBJ whole genome shotgun (WGS) entry which is preliminary data.</text>
</comment>
<evidence type="ECO:0000256" key="3">
    <source>
        <dbReference type="ARBA" id="ARBA00022475"/>
    </source>
</evidence>
<feature type="transmembrane region" description="Helical" evidence="9">
    <location>
        <begin position="153"/>
        <end position="171"/>
    </location>
</feature>
<evidence type="ECO:0000313" key="11">
    <source>
        <dbReference type="EMBL" id="GLQ05082.1"/>
    </source>
</evidence>
<comment type="subcellular location">
    <subcellularLocation>
        <location evidence="1 9">Cell inner membrane</location>
        <topology evidence="1 9">Multi-pass membrane protein</topology>
    </subcellularLocation>
</comment>
<evidence type="ECO:0000256" key="8">
    <source>
        <dbReference type="ARBA" id="ARBA00038436"/>
    </source>
</evidence>
<evidence type="ECO:0000256" key="2">
    <source>
        <dbReference type="ARBA" id="ARBA00022448"/>
    </source>
</evidence>
<dbReference type="RefSeq" id="WP_169559113.1">
    <property type="nucleotide sequence ID" value="NZ_BSNF01000001.1"/>
</dbReference>
<reference evidence="11" key="2">
    <citation type="submission" date="2023-01" db="EMBL/GenBank/DDBJ databases">
        <title>Draft genome sequence of Sneathiella chinensis strain NBRC 103408.</title>
        <authorList>
            <person name="Sun Q."/>
            <person name="Mori K."/>
        </authorList>
    </citation>
    <scope>NUCLEOTIDE SEQUENCE</scope>
    <source>
        <strain evidence="11">NBRC 103408</strain>
    </source>
</reference>
<evidence type="ECO:0000259" key="10">
    <source>
        <dbReference type="Pfam" id="PF04290"/>
    </source>
</evidence>
<comment type="similarity">
    <text evidence="8 9">Belongs to the TRAP transporter small permease family.</text>
</comment>
<feature type="transmembrane region" description="Helical" evidence="9">
    <location>
        <begin position="31"/>
        <end position="52"/>
    </location>
</feature>
<dbReference type="InterPro" id="IPR055348">
    <property type="entry name" value="DctQ"/>
</dbReference>
<organism evidence="11 12">
    <name type="scientific">Sneathiella chinensis</name>
    <dbReference type="NCBI Taxonomy" id="349750"/>
    <lineage>
        <taxon>Bacteria</taxon>
        <taxon>Pseudomonadati</taxon>
        <taxon>Pseudomonadota</taxon>
        <taxon>Alphaproteobacteria</taxon>
        <taxon>Sneathiellales</taxon>
        <taxon>Sneathiellaceae</taxon>
        <taxon>Sneathiella</taxon>
    </lineage>
</organism>
<keyword evidence="4 9" id="KW-0997">Cell inner membrane</keyword>
<keyword evidence="2 9" id="KW-0813">Transport</keyword>
<keyword evidence="12" id="KW-1185">Reference proteome</keyword>
<sequence>MDALRSADGPDSPDSQDMTGRPLWLAGLERGLLTISVICILAMGALITLNILTRTFFGWSFPDSVIIVRELMMGAVVLPLAYVTAGRAHIMVEVFTSRMSPGAQLWLNILSSAVGSLTLLPIVYGGYLDLTGVWEDEAYFFGDLGLPEWPGRLAFFLGYTFFVVRLVVLTLQDVRELMIFKNKNK</sequence>
<reference evidence="11" key="1">
    <citation type="journal article" date="2014" name="Int. J. Syst. Evol. Microbiol.">
        <title>Complete genome of a new Firmicutes species belonging to the dominant human colonic microbiota ('Ruminococcus bicirculans') reveals two chromosomes and a selective capacity to utilize plant glucans.</title>
        <authorList>
            <consortium name="NISC Comparative Sequencing Program"/>
            <person name="Wegmann U."/>
            <person name="Louis P."/>
            <person name="Goesmann A."/>
            <person name="Henrissat B."/>
            <person name="Duncan S.H."/>
            <person name="Flint H.J."/>
        </authorList>
    </citation>
    <scope>NUCLEOTIDE SEQUENCE</scope>
    <source>
        <strain evidence="11">NBRC 103408</strain>
    </source>
</reference>
<keyword evidence="3" id="KW-1003">Cell membrane</keyword>
<protein>
    <recommendedName>
        <fullName evidence="9">TRAP transporter small permease protein</fullName>
    </recommendedName>
</protein>
<evidence type="ECO:0000256" key="7">
    <source>
        <dbReference type="ARBA" id="ARBA00023136"/>
    </source>
</evidence>
<keyword evidence="5 9" id="KW-0812">Transmembrane</keyword>
<feature type="transmembrane region" description="Helical" evidence="9">
    <location>
        <begin position="105"/>
        <end position="127"/>
    </location>
</feature>
<feature type="domain" description="Tripartite ATP-independent periplasmic transporters DctQ component" evidence="10">
    <location>
        <begin position="44"/>
        <end position="175"/>
    </location>
</feature>
<dbReference type="Proteomes" id="UP001161409">
    <property type="component" value="Unassembled WGS sequence"/>
</dbReference>
<evidence type="ECO:0000313" key="12">
    <source>
        <dbReference type="Proteomes" id="UP001161409"/>
    </source>
</evidence>
<proteinExistence type="inferred from homology"/>
<evidence type="ECO:0000256" key="4">
    <source>
        <dbReference type="ARBA" id="ARBA00022519"/>
    </source>
</evidence>
<evidence type="ECO:0000256" key="5">
    <source>
        <dbReference type="ARBA" id="ARBA00022692"/>
    </source>
</evidence>
<accession>A0ABQ5U163</accession>
<dbReference type="PANTHER" id="PTHR35011">
    <property type="entry name" value="2,3-DIKETO-L-GULONATE TRAP TRANSPORTER SMALL PERMEASE PROTEIN YIAM"/>
    <property type="match status" value="1"/>
</dbReference>
<comment type="subunit">
    <text evidence="9">The complex comprises the extracytoplasmic solute receptor protein and the two transmembrane proteins.</text>
</comment>
<evidence type="ECO:0000256" key="6">
    <source>
        <dbReference type="ARBA" id="ARBA00022989"/>
    </source>
</evidence>
<keyword evidence="6 9" id="KW-1133">Transmembrane helix</keyword>
<evidence type="ECO:0000256" key="9">
    <source>
        <dbReference type="RuleBase" id="RU369079"/>
    </source>
</evidence>
<dbReference type="PANTHER" id="PTHR35011:SF10">
    <property type="entry name" value="TRAP TRANSPORTER SMALL PERMEASE PROTEIN"/>
    <property type="match status" value="1"/>
</dbReference>
<name>A0ABQ5U163_9PROT</name>
<keyword evidence="7 9" id="KW-0472">Membrane</keyword>
<comment type="function">
    <text evidence="9">Part of the tripartite ATP-independent periplasmic (TRAP) transport system.</text>
</comment>